<evidence type="ECO:0000313" key="1">
    <source>
        <dbReference type="EMBL" id="ADI31456.1"/>
    </source>
</evidence>
<organism evidence="1 2">
    <name type="scientific">Staphylothermus hellenicus (strain DSM 12710 / JCM 10830 / BK20S6-10-b1 / P8)</name>
    <dbReference type="NCBI Taxonomy" id="591019"/>
    <lineage>
        <taxon>Archaea</taxon>
        <taxon>Thermoproteota</taxon>
        <taxon>Thermoprotei</taxon>
        <taxon>Desulfurococcales</taxon>
        <taxon>Desulfurococcaceae</taxon>
        <taxon>Staphylothermus</taxon>
    </lineage>
</organism>
<proteinExistence type="predicted"/>
<reference evidence="2" key="1">
    <citation type="submission" date="2010-05" db="EMBL/GenBank/DDBJ databases">
        <title>Complete sequence of Staphylothermus hellenicus DSM 12710.</title>
        <authorList>
            <consortium name="US DOE Joint Genome Institute"/>
            <person name="Lucas S."/>
            <person name="Copeland A."/>
            <person name="Lapidus A."/>
            <person name="Cheng J.-F."/>
            <person name="Bruce D."/>
            <person name="Goodwin L."/>
            <person name="Pitluck S."/>
            <person name="Davenport K."/>
            <person name="Detter J.C."/>
            <person name="Han C."/>
            <person name="Tapia R."/>
            <person name="Larimer F."/>
            <person name="Land M."/>
            <person name="Hauser L."/>
            <person name="Kyrpides N."/>
            <person name="Mikhailova N."/>
            <person name="Anderson I.J."/>
            <person name="Woyke T."/>
        </authorList>
    </citation>
    <scope>NUCLEOTIDE SEQUENCE [LARGE SCALE GENOMIC DNA]</scope>
    <source>
        <strain evidence="2">DSM 12710 / JCM 10830 / BK20S6-10-b1 / P8</strain>
    </source>
</reference>
<keyword evidence="2" id="KW-1185">Reference proteome</keyword>
<dbReference type="GeneID" id="9233613"/>
<dbReference type="Proteomes" id="UP000002573">
    <property type="component" value="Chromosome"/>
</dbReference>
<dbReference type="RefSeq" id="WP_013142654.1">
    <property type="nucleotide sequence ID" value="NC_014205.1"/>
</dbReference>
<dbReference type="eggNOG" id="arCOG00452">
    <property type="taxonomic scope" value="Archaea"/>
</dbReference>
<evidence type="ECO:0000313" key="2">
    <source>
        <dbReference type="Proteomes" id="UP000002573"/>
    </source>
</evidence>
<name>D7DBA9_STAHD</name>
<dbReference type="AlphaFoldDB" id="D7DBA9"/>
<dbReference type="OrthoDB" id="2392at2157"/>
<dbReference type="HOGENOM" id="CLU_095961_0_0_2"/>
<dbReference type="Gene3D" id="6.10.140.1230">
    <property type="match status" value="1"/>
</dbReference>
<gene>
    <name evidence="1" type="ordered locus">Shell_0324</name>
</gene>
<dbReference type="EMBL" id="CP002051">
    <property type="protein sequence ID" value="ADI31456.1"/>
    <property type="molecule type" value="Genomic_DNA"/>
</dbReference>
<sequence>MSTPWFGNNQQTIGDKIKSLFKNDREPIEKKAIIAHYRVKTALGRINSYLSKIEQRDRELFQNVVESLVKRDERKAKMYAKEVSELRKVAKQLITVQYALEHASLKLETFLVFGGAMRELQPIVSVMKEAVGIVRSLAPDVWIDLQVALRELETSMNTGVADISAEIDVGLDNDARKIFEEAKTVAEQKLKEHYAELPKILTEAEKSGEASP</sequence>
<reference evidence="1 2" key="2">
    <citation type="journal article" date="2011" name="Stand. Genomic Sci.">
        <title>Complete genome sequence of Staphylothermus hellenicus P8.</title>
        <authorList>
            <person name="Anderson I."/>
            <person name="Wirth R."/>
            <person name="Lucas S."/>
            <person name="Copeland A."/>
            <person name="Lapidus A."/>
            <person name="Cheng J.F."/>
            <person name="Goodwin L."/>
            <person name="Pitluck S."/>
            <person name="Davenport K."/>
            <person name="Detter J.C."/>
            <person name="Han C."/>
            <person name="Tapia R."/>
            <person name="Land M."/>
            <person name="Hauser L."/>
            <person name="Pati A."/>
            <person name="Mikhailova N."/>
            <person name="Woyke T."/>
            <person name="Klenk H.P."/>
            <person name="Kyrpides N."/>
            <person name="Ivanova N."/>
        </authorList>
    </citation>
    <scope>NUCLEOTIDE SEQUENCE [LARGE SCALE GENOMIC DNA]</scope>
    <source>
        <strain evidence="2">DSM 12710 / JCM 10830 / BK20S6-10-b1 / P8</strain>
    </source>
</reference>
<protein>
    <submittedName>
        <fullName evidence="1">Conserved protein implicated in secretion</fullName>
    </submittedName>
</protein>
<dbReference type="STRING" id="591019.Shell_0324"/>
<accession>D7DBA9</accession>
<dbReference type="KEGG" id="shc:Shell_0324"/>